<feature type="region of interest" description="Disordered" evidence="1">
    <location>
        <begin position="1"/>
        <end position="64"/>
    </location>
</feature>
<dbReference type="AlphaFoldDB" id="S7N347"/>
<evidence type="ECO:0000313" key="2">
    <source>
        <dbReference type="EMBL" id="EPQ11426.1"/>
    </source>
</evidence>
<dbReference type="EMBL" id="KE163271">
    <property type="protein sequence ID" value="EPQ11426.1"/>
    <property type="molecule type" value="Genomic_DNA"/>
</dbReference>
<organism evidence="2 3">
    <name type="scientific">Myotis brandtii</name>
    <name type="common">Brandt's bat</name>
    <dbReference type="NCBI Taxonomy" id="109478"/>
    <lineage>
        <taxon>Eukaryota</taxon>
        <taxon>Metazoa</taxon>
        <taxon>Chordata</taxon>
        <taxon>Craniata</taxon>
        <taxon>Vertebrata</taxon>
        <taxon>Euteleostomi</taxon>
        <taxon>Mammalia</taxon>
        <taxon>Eutheria</taxon>
        <taxon>Laurasiatheria</taxon>
        <taxon>Chiroptera</taxon>
        <taxon>Yangochiroptera</taxon>
        <taxon>Vespertilionidae</taxon>
        <taxon>Myotis</taxon>
    </lineage>
</organism>
<dbReference type="Proteomes" id="UP000052978">
    <property type="component" value="Unassembled WGS sequence"/>
</dbReference>
<accession>S7N347</accession>
<feature type="region of interest" description="Disordered" evidence="1">
    <location>
        <begin position="111"/>
        <end position="236"/>
    </location>
</feature>
<gene>
    <name evidence="2" type="ORF">D623_10005293</name>
</gene>
<evidence type="ECO:0000256" key="1">
    <source>
        <dbReference type="SAM" id="MobiDB-lite"/>
    </source>
</evidence>
<reference evidence="2 3" key="1">
    <citation type="journal article" date="2013" name="Nat. Commun.">
        <title>Genome analysis reveals insights into physiology and longevity of the Brandt's bat Myotis brandtii.</title>
        <authorList>
            <person name="Seim I."/>
            <person name="Fang X."/>
            <person name="Xiong Z."/>
            <person name="Lobanov A.V."/>
            <person name="Huang Z."/>
            <person name="Ma S."/>
            <person name="Feng Y."/>
            <person name="Turanov A.A."/>
            <person name="Zhu Y."/>
            <person name="Lenz T.L."/>
            <person name="Gerashchenko M.V."/>
            <person name="Fan D."/>
            <person name="Hee Yim S."/>
            <person name="Yao X."/>
            <person name="Jordan D."/>
            <person name="Xiong Y."/>
            <person name="Ma Y."/>
            <person name="Lyapunov A.N."/>
            <person name="Chen G."/>
            <person name="Kulakova O.I."/>
            <person name="Sun Y."/>
            <person name="Lee S.G."/>
            <person name="Bronson R.T."/>
            <person name="Moskalev A.A."/>
            <person name="Sunyaev S.R."/>
            <person name="Zhang G."/>
            <person name="Krogh A."/>
            <person name="Wang J."/>
            <person name="Gladyshev V.N."/>
        </authorList>
    </citation>
    <scope>NUCLEOTIDE SEQUENCE [LARGE SCALE GENOMIC DNA]</scope>
</reference>
<sequence>MSGSCQSSLLDTPPQSSREGGGGPFPGFITPPPLPAPVGGLGKQNRALGTGACPEATSFPPRPPRRLLSICPDASARHVACGSGWTFISAPRGAHGTRIQTGVPAQGAHKLNETQQTHTHRTRTQGVGHLPGRQTVEEPRAGAQRGQASPFGVSPWGAGRAEVAQDGVPSPGGTQERAPGGSGQARGGKGPSVWMTSVGSRESGGGPGWRPEPRRDSGESPRGSGPARGGKGPSVWMTRGLTTWRQENEAGSPGGGPEPMAGGCPLGWRAVPAVGWFPGPSPRTELQGRGPLSYLPDPPAPSDLRGRDQKKRNLRLLTGVYTGCQTRWVGRGCAASRGDLSVQDAAAGQGPGSRGRDGPPPSGGGHMTTEGPHSLVPVTGVAPSS</sequence>
<feature type="region of interest" description="Disordered" evidence="1">
    <location>
        <begin position="279"/>
        <end position="311"/>
    </location>
</feature>
<feature type="compositionally biased region" description="Gly residues" evidence="1">
    <location>
        <begin position="180"/>
        <end position="190"/>
    </location>
</feature>
<keyword evidence="3" id="KW-1185">Reference proteome</keyword>
<name>S7N347_MYOBR</name>
<proteinExistence type="predicted"/>
<feature type="compositionally biased region" description="Polar residues" evidence="1">
    <location>
        <begin position="1"/>
        <end position="18"/>
    </location>
</feature>
<protein>
    <submittedName>
        <fullName evidence="2">Uncharacterized protein</fullName>
    </submittedName>
</protein>
<feature type="region of interest" description="Disordered" evidence="1">
    <location>
        <begin position="338"/>
        <end position="385"/>
    </location>
</feature>
<evidence type="ECO:0000313" key="3">
    <source>
        <dbReference type="Proteomes" id="UP000052978"/>
    </source>
</evidence>